<name>A0ABQ4CQN2_9ACTN</name>
<proteinExistence type="predicted"/>
<evidence type="ECO:0008006" key="4">
    <source>
        <dbReference type="Google" id="ProtNLM"/>
    </source>
</evidence>
<dbReference type="RefSeq" id="WP_203713574.1">
    <property type="nucleotide sequence ID" value="NZ_BONE01000022.1"/>
</dbReference>
<keyword evidence="1" id="KW-1133">Transmembrane helix</keyword>
<organism evidence="2 3">
    <name type="scientific">Asanoa siamensis</name>
    <dbReference type="NCBI Taxonomy" id="926357"/>
    <lineage>
        <taxon>Bacteria</taxon>
        <taxon>Bacillati</taxon>
        <taxon>Actinomycetota</taxon>
        <taxon>Actinomycetes</taxon>
        <taxon>Micromonosporales</taxon>
        <taxon>Micromonosporaceae</taxon>
        <taxon>Asanoa</taxon>
    </lineage>
</organism>
<keyword evidence="1" id="KW-0812">Transmembrane</keyword>
<sequence>MTRRARPSRAWHLLLVPPTVAPLLTPLYNRIEPTLWGLPFFYWYQLMCAVLAIVLIMIVHLATRDRRPGWR</sequence>
<dbReference type="InterPro" id="IPR021741">
    <property type="entry name" value="DUF3311"/>
</dbReference>
<evidence type="ECO:0000313" key="3">
    <source>
        <dbReference type="Proteomes" id="UP000604117"/>
    </source>
</evidence>
<feature type="transmembrane region" description="Helical" evidence="1">
    <location>
        <begin position="12"/>
        <end position="29"/>
    </location>
</feature>
<gene>
    <name evidence="2" type="ORF">Asi02nite_31100</name>
</gene>
<reference evidence="2 3" key="1">
    <citation type="submission" date="2021-01" db="EMBL/GenBank/DDBJ databases">
        <title>Whole genome shotgun sequence of Asanoa siamensis NBRC 107932.</title>
        <authorList>
            <person name="Komaki H."/>
            <person name="Tamura T."/>
        </authorList>
    </citation>
    <scope>NUCLEOTIDE SEQUENCE [LARGE SCALE GENOMIC DNA]</scope>
    <source>
        <strain evidence="2 3">NBRC 107932</strain>
    </source>
</reference>
<keyword evidence="3" id="KW-1185">Reference proteome</keyword>
<keyword evidence="1" id="KW-0472">Membrane</keyword>
<accession>A0ABQ4CQN2</accession>
<protein>
    <recommendedName>
        <fullName evidence="4">DUF3311 domain-containing protein</fullName>
    </recommendedName>
</protein>
<dbReference type="Proteomes" id="UP000604117">
    <property type="component" value="Unassembled WGS sequence"/>
</dbReference>
<dbReference type="Pfam" id="PF11755">
    <property type="entry name" value="DUF3311"/>
    <property type="match status" value="1"/>
</dbReference>
<feature type="transmembrane region" description="Helical" evidence="1">
    <location>
        <begin position="41"/>
        <end position="62"/>
    </location>
</feature>
<evidence type="ECO:0000256" key="1">
    <source>
        <dbReference type="SAM" id="Phobius"/>
    </source>
</evidence>
<comment type="caution">
    <text evidence="2">The sequence shown here is derived from an EMBL/GenBank/DDBJ whole genome shotgun (WGS) entry which is preliminary data.</text>
</comment>
<dbReference type="EMBL" id="BONE01000022">
    <property type="protein sequence ID" value="GIF73592.1"/>
    <property type="molecule type" value="Genomic_DNA"/>
</dbReference>
<evidence type="ECO:0000313" key="2">
    <source>
        <dbReference type="EMBL" id="GIF73592.1"/>
    </source>
</evidence>